<name>A0BDY7_PARTE</name>
<sequence>MPPKAKKIDPELQAVLNGQQYQKQFEQWKESDEYRIWSELQIMYKSMENNISETSKDLTGNWQIYHDKLLEVCQTFKCKSKIKQIEHAHIRSAFFAVEDVEINKTVVKQYLDGFYYSVEKQDKDRAKHVKELFAKIARTLEDHKFFDMNAENYIAERKVFVGLLNDFLKKLPILIKSSHKIIEEKLMLVLGPLRALLEINKKMMFFDLVNTSNQARQTKDFILKADVEQYCICLQEAQRLLLESKAISCNPNVKLIFNKLGYEGWQQNKIESFYLTPLQEAFDKMRNNLLCLMLKGINYYKAPLMDNTQFVEDVKELIDAELIAEHLMGTSLKRDQLNFAFQVLSVIFNSNAQAKEFLIKRDDNCIKGSIPKLMTYHTILYMRAWKDRKIEDEFKELKLQQKTQPLAQSNLFEAQSAMSAMSPDKKRQADDDLRKKEEENMRIQEKLDFEKYGRYWIWEYYAQDQIKANFEECVELIRHINKAVQQDIEDVIIKEGMVPKNRPRQVQQNDPSQMFNKLQEKDNANVYVIQRRPPELWNYPKIVEEQHEFRAIAKPRDCYKDGRIQVLESKMEQLSAHLESNKPQSWNELIHRVIDALSNQYNKKPSAIEPGK</sequence>
<protein>
    <submittedName>
        <fullName evidence="2">Uncharacterized protein</fullName>
    </submittedName>
</protein>
<dbReference type="OrthoDB" id="286277at2759"/>
<evidence type="ECO:0000313" key="2">
    <source>
        <dbReference type="EMBL" id="CAK56754.1"/>
    </source>
</evidence>
<dbReference type="InParanoid" id="A0BDY7"/>
<proteinExistence type="predicted"/>
<dbReference type="HOGENOM" id="CLU_406842_0_0_1"/>
<accession>A0BDY7</accession>
<feature type="compositionally biased region" description="Basic and acidic residues" evidence="1">
    <location>
        <begin position="423"/>
        <end position="437"/>
    </location>
</feature>
<dbReference type="EMBL" id="CT867988">
    <property type="protein sequence ID" value="CAK56754.1"/>
    <property type="molecule type" value="Genomic_DNA"/>
</dbReference>
<dbReference type="RefSeq" id="XP_001424152.1">
    <property type="nucleotide sequence ID" value="XM_001424115.1"/>
</dbReference>
<dbReference type="AlphaFoldDB" id="A0BDY7"/>
<evidence type="ECO:0000313" key="3">
    <source>
        <dbReference type="Proteomes" id="UP000000600"/>
    </source>
</evidence>
<evidence type="ECO:0000256" key="1">
    <source>
        <dbReference type="SAM" id="MobiDB-lite"/>
    </source>
</evidence>
<feature type="region of interest" description="Disordered" evidence="1">
    <location>
        <begin position="417"/>
        <end position="437"/>
    </location>
</feature>
<dbReference type="KEGG" id="ptm:GSPATT00027785001"/>
<dbReference type="GeneID" id="5009936"/>
<gene>
    <name evidence="2" type="ORF">GSPATT00027785001</name>
</gene>
<reference evidence="2 3" key="1">
    <citation type="journal article" date="2006" name="Nature">
        <title>Global trends of whole-genome duplications revealed by the ciliate Paramecium tetraurelia.</title>
        <authorList>
            <consortium name="Genoscope"/>
            <person name="Aury J.-M."/>
            <person name="Jaillon O."/>
            <person name="Duret L."/>
            <person name="Noel B."/>
            <person name="Jubin C."/>
            <person name="Porcel B.M."/>
            <person name="Segurens B."/>
            <person name="Daubin V."/>
            <person name="Anthouard V."/>
            <person name="Aiach N."/>
            <person name="Arnaiz O."/>
            <person name="Billaut A."/>
            <person name="Beisson J."/>
            <person name="Blanc I."/>
            <person name="Bouhouche K."/>
            <person name="Camara F."/>
            <person name="Duharcourt S."/>
            <person name="Guigo R."/>
            <person name="Gogendeau D."/>
            <person name="Katinka M."/>
            <person name="Keller A.-M."/>
            <person name="Kissmehl R."/>
            <person name="Klotz C."/>
            <person name="Koll F."/>
            <person name="Le Moue A."/>
            <person name="Lepere C."/>
            <person name="Malinsky S."/>
            <person name="Nowacki M."/>
            <person name="Nowak J.K."/>
            <person name="Plattner H."/>
            <person name="Poulain J."/>
            <person name="Ruiz F."/>
            <person name="Serrano V."/>
            <person name="Zagulski M."/>
            <person name="Dessen P."/>
            <person name="Betermier M."/>
            <person name="Weissenbach J."/>
            <person name="Scarpelli C."/>
            <person name="Schachter V."/>
            <person name="Sperling L."/>
            <person name="Meyer E."/>
            <person name="Cohen J."/>
            <person name="Wincker P."/>
        </authorList>
    </citation>
    <scope>NUCLEOTIDE SEQUENCE [LARGE SCALE GENOMIC DNA]</scope>
    <source>
        <strain evidence="2 3">Stock d4-2</strain>
    </source>
</reference>
<dbReference type="Proteomes" id="UP000000600">
    <property type="component" value="Unassembled WGS sequence"/>
</dbReference>
<keyword evidence="3" id="KW-1185">Reference proteome</keyword>
<dbReference type="eggNOG" id="ENOG502SHP2">
    <property type="taxonomic scope" value="Eukaryota"/>
</dbReference>
<organism evidence="2 3">
    <name type="scientific">Paramecium tetraurelia</name>
    <dbReference type="NCBI Taxonomy" id="5888"/>
    <lineage>
        <taxon>Eukaryota</taxon>
        <taxon>Sar</taxon>
        <taxon>Alveolata</taxon>
        <taxon>Ciliophora</taxon>
        <taxon>Intramacronucleata</taxon>
        <taxon>Oligohymenophorea</taxon>
        <taxon>Peniculida</taxon>
        <taxon>Parameciidae</taxon>
        <taxon>Paramecium</taxon>
    </lineage>
</organism>